<protein>
    <submittedName>
        <fullName evidence="2">Uncharacterized protein</fullName>
    </submittedName>
</protein>
<name>A0A6L3N2Y7_9BURK</name>
<proteinExistence type="predicted"/>
<dbReference type="EMBL" id="VZOK01000004">
    <property type="protein sequence ID" value="KAB0640645.1"/>
    <property type="molecule type" value="Genomic_DNA"/>
</dbReference>
<gene>
    <name evidence="2" type="ORF">F7R25_03885</name>
</gene>
<keyword evidence="1" id="KW-1133">Transmembrane helix</keyword>
<accession>A0A6L3N2Y7</accession>
<organism evidence="2 3">
    <name type="scientific">Burkholderia stagnalis</name>
    <dbReference type="NCBI Taxonomy" id="1503054"/>
    <lineage>
        <taxon>Bacteria</taxon>
        <taxon>Pseudomonadati</taxon>
        <taxon>Pseudomonadota</taxon>
        <taxon>Betaproteobacteria</taxon>
        <taxon>Burkholderiales</taxon>
        <taxon>Burkholderiaceae</taxon>
        <taxon>Burkholderia</taxon>
        <taxon>Burkholderia cepacia complex</taxon>
    </lineage>
</organism>
<dbReference type="AlphaFoldDB" id="A0A6L3N2Y7"/>
<sequence length="79" mass="8980">MDTITIILIIAIAFLFLELLYTQLKLNKLQIVVARFGTITLANLQAVMRLMEEKEGMSEEHKAELQAVFDKLQAAKEQS</sequence>
<keyword evidence="1" id="KW-0472">Membrane</keyword>
<evidence type="ECO:0000256" key="1">
    <source>
        <dbReference type="SAM" id="Phobius"/>
    </source>
</evidence>
<reference evidence="2 3" key="1">
    <citation type="submission" date="2019-09" db="EMBL/GenBank/DDBJ databases">
        <title>Draft genome sequences of 48 bacterial type strains from the CCUG.</title>
        <authorList>
            <person name="Tunovic T."/>
            <person name="Pineiro-Iglesias B."/>
            <person name="Unosson C."/>
            <person name="Inganas E."/>
            <person name="Ohlen M."/>
            <person name="Cardew S."/>
            <person name="Jensie-Markopoulos S."/>
            <person name="Salva-Serra F."/>
            <person name="Jaen-Luchoro D."/>
            <person name="Karlsson R."/>
            <person name="Svensson-Stadler L."/>
            <person name="Chun J."/>
            <person name="Moore E."/>
        </authorList>
    </citation>
    <scope>NUCLEOTIDE SEQUENCE [LARGE SCALE GENOMIC DNA]</scope>
    <source>
        <strain evidence="2 3">CCUG 65686</strain>
    </source>
</reference>
<evidence type="ECO:0000313" key="3">
    <source>
        <dbReference type="Proteomes" id="UP000473470"/>
    </source>
</evidence>
<feature type="transmembrane region" description="Helical" evidence="1">
    <location>
        <begin position="6"/>
        <end position="24"/>
    </location>
</feature>
<keyword evidence="1" id="KW-0812">Transmembrane</keyword>
<dbReference type="Proteomes" id="UP000473470">
    <property type="component" value="Unassembled WGS sequence"/>
</dbReference>
<evidence type="ECO:0000313" key="2">
    <source>
        <dbReference type="EMBL" id="KAB0640645.1"/>
    </source>
</evidence>
<dbReference type="RefSeq" id="WP_150998346.1">
    <property type="nucleotide sequence ID" value="NZ_CABVPM010000001.1"/>
</dbReference>
<comment type="caution">
    <text evidence="2">The sequence shown here is derived from an EMBL/GenBank/DDBJ whole genome shotgun (WGS) entry which is preliminary data.</text>
</comment>